<keyword evidence="3" id="KW-1185">Reference proteome</keyword>
<dbReference type="RefSeq" id="WP_143878084.1">
    <property type="nucleotide sequence ID" value="NZ_BAABLZ010000002.1"/>
</dbReference>
<keyword evidence="1" id="KW-0732">Signal</keyword>
<sequence length="170" mass="17379">MYDSKLRYAALAAFVAALSVPGSSHALDLFATNISNAAGNCQITDPSVASSTRAKALSLDNLGTNSVWVTCGLMSDKTSAGITSLTISLHNQNSVPSTLSCTAVIGRSSSPATYYPKSVAIGPGAENQITWTAAGDGGGILFPHPASVTCILPPNTGITTDEISYAIELI</sequence>
<dbReference type="AlphaFoldDB" id="A0A516V224"/>
<dbReference type="EMBL" id="CP041742">
    <property type="protein sequence ID" value="QDQ72568.1"/>
    <property type="molecule type" value="Genomic_DNA"/>
</dbReference>
<accession>A0A516V224</accession>
<proteinExistence type="predicted"/>
<evidence type="ECO:0000313" key="2">
    <source>
        <dbReference type="EMBL" id="QDQ72568.1"/>
    </source>
</evidence>
<reference evidence="2 3" key="1">
    <citation type="submission" date="2019-07" db="EMBL/GenBank/DDBJ databases">
        <title>Lysobacter weifangensis sp. nov., isolated from bensulfuron-methyl contaminated farmland soil.</title>
        <authorList>
            <person name="Zhao H."/>
        </authorList>
    </citation>
    <scope>NUCLEOTIDE SEQUENCE [LARGE SCALE GENOMIC DNA]</scope>
    <source>
        <strain evidence="2 3">CC-Bw-6</strain>
    </source>
</reference>
<dbReference type="OrthoDB" id="6063089at2"/>
<gene>
    <name evidence="2" type="ORF">FNZ56_01040</name>
</gene>
<evidence type="ECO:0008006" key="4">
    <source>
        <dbReference type="Google" id="ProtNLM"/>
    </source>
</evidence>
<name>A0A516V224_9GAMM</name>
<evidence type="ECO:0000256" key="1">
    <source>
        <dbReference type="SAM" id="SignalP"/>
    </source>
</evidence>
<feature type="signal peptide" evidence="1">
    <location>
        <begin position="1"/>
        <end position="26"/>
    </location>
</feature>
<organism evidence="2 3">
    <name type="scientific">Pseudoluteimonas lycopersici</name>
    <dbReference type="NCBI Taxonomy" id="1324796"/>
    <lineage>
        <taxon>Bacteria</taxon>
        <taxon>Pseudomonadati</taxon>
        <taxon>Pseudomonadota</taxon>
        <taxon>Gammaproteobacteria</taxon>
        <taxon>Lysobacterales</taxon>
        <taxon>Lysobacteraceae</taxon>
        <taxon>Pseudoluteimonas</taxon>
    </lineage>
</organism>
<dbReference type="Proteomes" id="UP000315891">
    <property type="component" value="Chromosome"/>
</dbReference>
<evidence type="ECO:0000313" key="3">
    <source>
        <dbReference type="Proteomes" id="UP000315891"/>
    </source>
</evidence>
<feature type="chain" id="PRO_5022178219" description="Spore coat protein U domain-containing protein" evidence="1">
    <location>
        <begin position="27"/>
        <end position="170"/>
    </location>
</feature>
<protein>
    <recommendedName>
        <fullName evidence="4">Spore coat protein U domain-containing protein</fullName>
    </recommendedName>
</protein>